<dbReference type="Pfam" id="PF01497">
    <property type="entry name" value="Peripla_BP_2"/>
    <property type="match status" value="1"/>
</dbReference>
<dbReference type="GO" id="GO:0030288">
    <property type="term" value="C:outer membrane-bounded periplasmic space"/>
    <property type="evidence" value="ECO:0007669"/>
    <property type="project" value="TreeGrafter"/>
</dbReference>
<dbReference type="RefSeq" id="WP_235056798.1">
    <property type="nucleotide sequence ID" value="NZ_JAKFHA010000029.1"/>
</dbReference>
<feature type="domain" description="Fe/B12 periplasmic-binding" evidence="6">
    <location>
        <begin position="74"/>
        <end position="351"/>
    </location>
</feature>
<gene>
    <name evidence="7" type="ORF">LZ495_33360</name>
</gene>
<evidence type="ECO:0000313" key="8">
    <source>
        <dbReference type="Proteomes" id="UP001165378"/>
    </source>
</evidence>
<comment type="subcellular location">
    <subcellularLocation>
        <location evidence="1">Cell envelope</location>
    </subcellularLocation>
</comment>
<evidence type="ECO:0000256" key="2">
    <source>
        <dbReference type="ARBA" id="ARBA00008814"/>
    </source>
</evidence>
<keyword evidence="3" id="KW-0813">Transport</keyword>
<keyword evidence="8" id="KW-1185">Reference proteome</keyword>
<dbReference type="SUPFAM" id="SSF53807">
    <property type="entry name" value="Helical backbone' metal receptor"/>
    <property type="match status" value="1"/>
</dbReference>
<dbReference type="AlphaFoldDB" id="A0AA41U3Q8"/>
<dbReference type="PROSITE" id="PS50983">
    <property type="entry name" value="FE_B12_PBP"/>
    <property type="match status" value="1"/>
</dbReference>
<evidence type="ECO:0000259" key="6">
    <source>
        <dbReference type="PROSITE" id="PS50983"/>
    </source>
</evidence>
<dbReference type="InterPro" id="IPR051313">
    <property type="entry name" value="Bact_iron-sidero_bind"/>
</dbReference>
<evidence type="ECO:0000256" key="3">
    <source>
        <dbReference type="ARBA" id="ARBA00022448"/>
    </source>
</evidence>
<dbReference type="PANTHER" id="PTHR30532:SF24">
    <property type="entry name" value="FERRIC ENTEROBACTIN-BINDING PERIPLASMIC PROTEIN FEPB"/>
    <property type="match status" value="1"/>
</dbReference>
<reference evidence="7" key="1">
    <citation type="submission" date="2022-01" db="EMBL/GenBank/DDBJ databases">
        <title>Genome-Based Taxonomic Classification of the Phylum Actinobacteria.</title>
        <authorList>
            <person name="Gao Y."/>
        </authorList>
    </citation>
    <scope>NUCLEOTIDE SEQUENCE</scope>
    <source>
        <strain evidence="7">KLBMP 8922</strain>
    </source>
</reference>
<accession>A0AA41U3Q8</accession>
<comment type="similarity">
    <text evidence="2">Belongs to the bacterial solute-binding protein 8 family.</text>
</comment>
<dbReference type="GO" id="GO:1901678">
    <property type="term" value="P:iron coordination entity transport"/>
    <property type="evidence" value="ECO:0007669"/>
    <property type="project" value="UniProtKB-ARBA"/>
</dbReference>
<dbReference type="PANTHER" id="PTHR30532">
    <property type="entry name" value="IRON III DICITRATE-BINDING PERIPLASMIC PROTEIN"/>
    <property type="match status" value="1"/>
</dbReference>
<proteinExistence type="inferred from homology"/>
<protein>
    <submittedName>
        <fullName evidence="7">ABC transporter substrate-binding protein</fullName>
    </submittedName>
</protein>
<evidence type="ECO:0000313" key="7">
    <source>
        <dbReference type="EMBL" id="MCF2532080.1"/>
    </source>
</evidence>
<feature type="region of interest" description="Disordered" evidence="5">
    <location>
        <begin position="32"/>
        <end position="66"/>
    </location>
</feature>
<sequence>MPHVPAVSPTRRRILAAGAALGLGALATACGSDDKKDTAGSTGNTGAPEAGSGNGPWSFKDDRGQTVTAKKTPKRIVAFIGSAAVLKDYGLDCVGVFGPTKTADGKADVQAGDVAVDKVTIIGNEYGQFAIEKYAALQPELLITNVYDDDELWYVPADSKDKIVPLAPTAAIRVAKGAKMADILARYTELAASLGADVKAQKTVDAKARFEAAAEKLRQAVKANGGLKVLAASGSADLFYTSNPAQSADLQFFKELGVDFIVPDKLDPQGYFESLSWENAGKYRPDVIILDNRSSALQPKDLAAKPTWNELAAVKAGQVFPWASEPRFSYAGFAPVLEQLADALGKAKKAA</sequence>
<dbReference type="InterPro" id="IPR002491">
    <property type="entry name" value="ABC_transptr_periplasmic_BD"/>
</dbReference>
<dbReference type="EMBL" id="JAKFHA010000029">
    <property type="protein sequence ID" value="MCF2532080.1"/>
    <property type="molecule type" value="Genomic_DNA"/>
</dbReference>
<keyword evidence="4" id="KW-0732">Signal</keyword>
<name>A0AA41U3Q8_9ACTN</name>
<comment type="caution">
    <text evidence="7">The sequence shown here is derived from an EMBL/GenBank/DDBJ whole genome shotgun (WGS) entry which is preliminary data.</text>
</comment>
<organism evidence="7 8">
    <name type="scientific">Yinghuangia soli</name>
    <dbReference type="NCBI Taxonomy" id="2908204"/>
    <lineage>
        <taxon>Bacteria</taxon>
        <taxon>Bacillati</taxon>
        <taxon>Actinomycetota</taxon>
        <taxon>Actinomycetes</taxon>
        <taxon>Kitasatosporales</taxon>
        <taxon>Streptomycetaceae</taxon>
        <taxon>Yinghuangia</taxon>
    </lineage>
</organism>
<evidence type="ECO:0000256" key="4">
    <source>
        <dbReference type="ARBA" id="ARBA00022729"/>
    </source>
</evidence>
<evidence type="ECO:0000256" key="5">
    <source>
        <dbReference type="SAM" id="MobiDB-lite"/>
    </source>
</evidence>
<dbReference type="Proteomes" id="UP001165378">
    <property type="component" value="Unassembled WGS sequence"/>
</dbReference>
<evidence type="ECO:0000256" key="1">
    <source>
        <dbReference type="ARBA" id="ARBA00004196"/>
    </source>
</evidence>
<dbReference type="Gene3D" id="3.40.50.1980">
    <property type="entry name" value="Nitrogenase molybdenum iron protein domain"/>
    <property type="match status" value="2"/>
</dbReference>